<reference evidence="12 13" key="1">
    <citation type="journal article" date="2021" name="Sci. Rep.">
        <title>Chromosome anchoring in Senegalese sole (Solea senegalensis) reveals sex-associated markers and genome rearrangements in flatfish.</title>
        <authorList>
            <person name="Guerrero-Cozar I."/>
            <person name="Gomez-Garrido J."/>
            <person name="Berbel C."/>
            <person name="Martinez-Blanch J.F."/>
            <person name="Alioto T."/>
            <person name="Claros M.G."/>
            <person name="Gagnaire P.A."/>
            <person name="Manchado M."/>
        </authorList>
    </citation>
    <scope>NUCLEOTIDE SEQUENCE [LARGE SCALE GENOMIC DNA]</scope>
    <source>
        <strain evidence="12">Sse05_10M</strain>
    </source>
</reference>
<proteinExistence type="inferred from homology"/>
<feature type="active site" evidence="7">
    <location>
        <position position="309"/>
    </location>
</feature>
<feature type="binding site" evidence="8">
    <location>
        <position position="308"/>
    </location>
    <ligand>
        <name>Zn(2+)</name>
        <dbReference type="ChEBI" id="CHEBI:29105"/>
        <note>catalytic</note>
    </ligand>
</feature>
<dbReference type="GO" id="GO:0004222">
    <property type="term" value="F:metalloendopeptidase activity"/>
    <property type="evidence" value="ECO:0007669"/>
    <property type="project" value="UniProtKB-UniRule"/>
</dbReference>
<dbReference type="EC" id="3.4.24.-" evidence="9"/>
<evidence type="ECO:0000256" key="2">
    <source>
        <dbReference type="ARBA" id="ARBA00022670"/>
    </source>
</evidence>
<feature type="binding site" evidence="8">
    <location>
        <position position="391"/>
    </location>
    <ligand>
        <name>Zn(2+)</name>
        <dbReference type="ChEBI" id="CHEBI:29105"/>
        <note>catalytic</note>
    </ligand>
</feature>
<keyword evidence="6 8" id="KW-0482">Metalloprotease</keyword>
<feature type="binding site" evidence="8">
    <location>
        <position position="312"/>
    </location>
    <ligand>
        <name>Zn(2+)</name>
        <dbReference type="ChEBI" id="CHEBI:29105"/>
        <note>catalytic</note>
    </ligand>
</feature>
<keyword evidence="3 8" id="KW-0479">Metal-binding</keyword>
<evidence type="ECO:0000256" key="9">
    <source>
        <dbReference type="RuleBase" id="RU366077"/>
    </source>
</evidence>
<evidence type="ECO:0000256" key="1">
    <source>
        <dbReference type="ARBA" id="ARBA00005860"/>
    </source>
</evidence>
<sequence length="661" mass="72782">MTSVFIVTYKEAPAIDMPLPPPLRLWVVVVVVVLVVTVVVKPSGALQRCIFDEVQAQVRVVRAAPNHTDNLTNEPGLRLSAGEEHPLTAGQRTSNQGGRTGVSVKQRHLSTRREMTSSPAASPQPIRIHTWIPRESDNITDAERSRLTSAVEEAVKKVSSLLSVNSILGPLLLSRDVNKYCKFVWSNSRNANYNRCGRANMNYRNETCLDVIIPDDHLTGCDIYPEPDSPGRTVLRAEGAGIPDTDFLLYLHIRSTDKCRAQPHVLAYAVHCQTDTHGRPVAGLVVICRHKLREAAYNHQTTVQTVIHELFHALGFSKDLFHTWRDCSSTTQGGAGCSPLGKLVHSDGSGQMRIYSQSVISALQEHLASADPELGGPLENLHVAAGRVSSHWESRVLRGSIMTAVLEDSTTVRIDPVTLAALQDTGWYTVNLSQAQSLVWGQGDGATFGSLSNCKDNSSSFFCTGSELGCHFLHLHKGECQTDPYLEGCRVFKPLKNASECWKGENTRQSTVEERSGEIWGFESRCFFSNLTRQRQLPVLSSPLEGRCYRHRCTAPNRYRIQVSGSDWMDCPAGGTIQIKGFQGLVSCPQRRLCLYPDITPPPGDVNPASHTSNPYEMFASVPVLAFAAAAAAVCLLAVSYRKCRSCRDRIHTVPEDHSHP</sequence>
<gene>
    <name evidence="12" type="ORF">JOB18_001544</name>
</gene>
<dbReference type="Pfam" id="PF01457">
    <property type="entry name" value="Peptidase_M8"/>
    <property type="match status" value="2"/>
</dbReference>
<comment type="cofactor">
    <cofactor evidence="8 9">
        <name>Zn(2+)</name>
        <dbReference type="ChEBI" id="CHEBI:29105"/>
    </cofactor>
    <text evidence="8 9">Binds 1 zinc ion per subunit.</text>
</comment>
<comment type="caution">
    <text evidence="12">The sequence shown here is derived from an EMBL/GenBank/DDBJ whole genome shotgun (WGS) entry which is preliminary data.</text>
</comment>
<keyword evidence="5 8" id="KW-0862">Zinc</keyword>
<dbReference type="AlphaFoldDB" id="A0AAV6QR61"/>
<dbReference type="GO" id="GO:0005737">
    <property type="term" value="C:cytoplasm"/>
    <property type="evidence" value="ECO:0007669"/>
    <property type="project" value="TreeGrafter"/>
</dbReference>
<keyword evidence="11" id="KW-0812">Transmembrane</keyword>
<keyword evidence="11" id="KW-1133">Transmembrane helix</keyword>
<keyword evidence="4 9" id="KW-0378">Hydrolase</keyword>
<dbReference type="GO" id="GO:0006508">
    <property type="term" value="P:proteolysis"/>
    <property type="evidence" value="ECO:0007669"/>
    <property type="project" value="UniProtKB-KW"/>
</dbReference>
<comment type="similarity">
    <text evidence="1 9">Belongs to the peptidase M8 family.</text>
</comment>
<protein>
    <recommendedName>
        <fullName evidence="9">Leishmanolysin-like peptidase</fullName>
        <ecNumber evidence="9">3.4.24.-</ecNumber>
    </recommendedName>
</protein>
<evidence type="ECO:0000256" key="10">
    <source>
        <dbReference type="SAM" id="MobiDB-lite"/>
    </source>
</evidence>
<dbReference type="EMBL" id="JAGKHQ010000015">
    <property type="protein sequence ID" value="KAG7495545.1"/>
    <property type="molecule type" value="Genomic_DNA"/>
</dbReference>
<dbReference type="Proteomes" id="UP000693946">
    <property type="component" value="Linkage Group LG3"/>
</dbReference>
<evidence type="ECO:0000313" key="12">
    <source>
        <dbReference type="EMBL" id="KAG7495545.1"/>
    </source>
</evidence>
<evidence type="ECO:0000256" key="11">
    <source>
        <dbReference type="SAM" id="Phobius"/>
    </source>
</evidence>
<evidence type="ECO:0000313" key="13">
    <source>
        <dbReference type="Proteomes" id="UP000693946"/>
    </source>
</evidence>
<keyword evidence="13" id="KW-1185">Reference proteome</keyword>
<dbReference type="PANTHER" id="PTHR10942:SF6">
    <property type="entry name" value="CILIATED LEFT-RIGHT ORGANIZER METALLOPEPTIDASE"/>
    <property type="match status" value="1"/>
</dbReference>
<evidence type="ECO:0000256" key="6">
    <source>
        <dbReference type="ARBA" id="ARBA00023049"/>
    </source>
</evidence>
<evidence type="ECO:0000256" key="8">
    <source>
        <dbReference type="PIRSR" id="PIRSR601577-2"/>
    </source>
</evidence>
<dbReference type="GO" id="GO:0007155">
    <property type="term" value="P:cell adhesion"/>
    <property type="evidence" value="ECO:0007669"/>
    <property type="project" value="InterPro"/>
</dbReference>
<evidence type="ECO:0000256" key="4">
    <source>
        <dbReference type="ARBA" id="ARBA00022801"/>
    </source>
</evidence>
<organism evidence="12 13">
    <name type="scientific">Solea senegalensis</name>
    <name type="common">Senegalese sole</name>
    <dbReference type="NCBI Taxonomy" id="28829"/>
    <lineage>
        <taxon>Eukaryota</taxon>
        <taxon>Metazoa</taxon>
        <taxon>Chordata</taxon>
        <taxon>Craniata</taxon>
        <taxon>Vertebrata</taxon>
        <taxon>Euteleostomi</taxon>
        <taxon>Actinopterygii</taxon>
        <taxon>Neopterygii</taxon>
        <taxon>Teleostei</taxon>
        <taxon>Neoteleostei</taxon>
        <taxon>Acanthomorphata</taxon>
        <taxon>Carangaria</taxon>
        <taxon>Pleuronectiformes</taxon>
        <taxon>Pleuronectoidei</taxon>
        <taxon>Soleidae</taxon>
        <taxon>Solea</taxon>
    </lineage>
</organism>
<dbReference type="GO" id="GO:0046872">
    <property type="term" value="F:metal ion binding"/>
    <property type="evidence" value="ECO:0007669"/>
    <property type="project" value="UniProtKB-KW"/>
</dbReference>
<evidence type="ECO:0000256" key="7">
    <source>
        <dbReference type="PIRSR" id="PIRSR601577-1"/>
    </source>
</evidence>
<accession>A0AAV6QR61</accession>
<name>A0AAV6QR61_SOLSE</name>
<feature type="transmembrane region" description="Helical" evidence="11">
    <location>
        <begin position="618"/>
        <end position="641"/>
    </location>
</feature>
<evidence type="ECO:0000256" key="3">
    <source>
        <dbReference type="ARBA" id="ARBA00022723"/>
    </source>
</evidence>
<feature type="transmembrane region" description="Helical" evidence="11">
    <location>
        <begin position="23"/>
        <end position="40"/>
    </location>
</feature>
<keyword evidence="11" id="KW-0472">Membrane</keyword>
<dbReference type="InterPro" id="IPR001577">
    <property type="entry name" value="Peptidase_M8"/>
</dbReference>
<dbReference type="PANTHER" id="PTHR10942">
    <property type="entry name" value="LEISHMANOLYSIN-LIKE PEPTIDASE"/>
    <property type="match status" value="1"/>
</dbReference>
<evidence type="ECO:0000256" key="5">
    <source>
        <dbReference type="ARBA" id="ARBA00022833"/>
    </source>
</evidence>
<feature type="region of interest" description="Disordered" evidence="10">
    <location>
        <begin position="67"/>
        <end position="123"/>
    </location>
</feature>
<dbReference type="GO" id="GO:0016020">
    <property type="term" value="C:membrane"/>
    <property type="evidence" value="ECO:0007669"/>
    <property type="project" value="InterPro"/>
</dbReference>
<keyword evidence="2 9" id="KW-0645">Protease</keyword>